<dbReference type="PANTHER" id="PTHR42773:SF1">
    <property type="entry name" value="METALLO-BETA-LACTAMASE FAMILY PROTEIN"/>
    <property type="match status" value="1"/>
</dbReference>
<dbReference type="AlphaFoldDB" id="A0AAW1QXM9"/>
<dbReference type="CDD" id="cd07727">
    <property type="entry name" value="YmaE-like_MBL-fold"/>
    <property type="match status" value="1"/>
</dbReference>
<dbReference type="EMBL" id="JALJOS010000021">
    <property type="protein sequence ID" value="KAK9826279.1"/>
    <property type="molecule type" value="Genomic_DNA"/>
</dbReference>
<comment type="caution">
    <text evidence="2">The sequence shown here is derived from an EMBL/GenBank/DDBJ whole genome shotgun (WGS) entry which is preliminary data.</text>
</comment>
<name>A0AAW1QXM9_9CHLO</name>
<accession>A0AAW1QXM9</accession>
<keyword evidence="3" id="KW-1185">Reference proteome</keyword>
<organism evidence="2 3">
    <name type="scientific">Apatococcus lobatus</name>
    <dbReference type="NCBI Taxonomy" id="904363"/>
    <lineage>
        <taxon>Eukaryota</taxon>
        <taxon>Viridiplantae</taxon>
        <taxon>Chlorophyta</taxon>
        <taxon>core chlorophytes</taxon>
        <taxon>Trebouxiophyceae</taxon>
        <taxon>Chlorellales</taxon>
        <taxon>Chlorellaceae</taxon>
        <taxon>Apatococcus</taxon>
    </lineage>
</organism>
<dbReference type="SUPFAM" id="SSF56281">
    <property type="entry name" value="Metallo-hydrolase/oxidoreductase"/>
    <property type="match status" value="1"/>
</dbReference>
<dbReference type="SMART" id="SM00849">
    <property type="entry name" value="Lactamase_B"/>
    <property type="match status" value="1"/>
</dbReference>
<gene>
    <name evidence="2" type="ORF">WJX74_005477</name>
</gene>
<dbReference type="Pfam" id="PF13370">
    <property type="entry name" value="Fer4_13"/>
    <property type="match status" value="1"/>
</dbReference>
<feature type="domain" description="Metallo-beta-lactamase" evidence="1">
    <location>
        <begin position="145"/>
        <end position="310"/>
    </location>
</feature>
<dbReference type="PANTHER" id="PTHR42773">
    <property type="entry name" value="METALLO-BETA-LACTAMASE-RELATED"/>
    <property type="match status" value="1"/>
</dbReference>
<dbReference type="Proteomes" id="UP001438707">
    <property type="component" value="Unassembled WGS sequence"/>
</dbReference>
<evidence type="ECO:0000313" key="3">
    <source>
        <dbReference type="Proteomes" id="UP001438707"/>
    </source>
</evidence>
<evidence type="ECO:0000259" key="1">
    <source>
        <dbReference type="SMART" id="SM00849"/>
    </source>
</evidence>
<dbReference type="Gene3D" id="3.30.70.20">
    <property type="match status" value="1"/>
</dbReference>
<dbReference type="InterPro" id="IPR001279">
    <property type="entry name" value="Metallo-B-lactamas"/>
</dbReference>
<proteinExistence type="predicted"/>
<dbReference type="Gene3D" id="3.60.15.10">
    <property type="entry name" value="Ribonuclease Z/Hydroxyacylglutathione hydrolase-like"/>
    <property type="match status" value="1"/>
</dbReference>
<reference evidence="2 3" key="1">
    <citation type="journal article" date="2024" name="Nat. Commun.">
        <title>Phylogenomics reveals the evolutionary origins of lichenization in chlorophyte algae.</title>
        <authorList>
            <person name="Puginier C."/>
            <person name="Libourel C."/>
            <person name="Otte J."/>
            <person name="Skaloud P."/>
            <person name="Haon M."/>
            <person name="Grisel S."/>
            <person name="Petersen M."/>
            <person name="Berrin J.G."/>
            <person name="Delaux P.M."/>
            <person name="Dal Grande F."/>
            <person name="Keller J."/>
        </authorList>
    </citation>
    <scope>NUCLEOTIDE SEQUENCE [LARGE SCALE GENOMIC DNA]</scope>
    <source>
        <strain evidence="2 3">SAG 2145</strain>
    </source>
</reference>
<protein>
    <recommendedName>
        <fullName evidence="1">Metallo-beta-lactamase domain-containing protein</fullName>
    </recommendedName>
</protein>
<sequence>MSLAGVQSVGRVLPATDRVKRPLQRAAGRVNAAVAPERKLRDPREENVSGDFYVDSTCIDCDTCRWMAPETYSRANGQSAVHLQPKSHEERKRALQALLACPSFSIHASHKKSEEMGAALSDMPLHVPGTENVFHLVMASGSSFGAAAYLLRRPESNVMFDSPRFDVKLLERIQAMGGAKYMCLSHRDDVSDHAQWTEALNCTRILHKDECNSAQGTDKVELKLEGEGPWSLPDGGSDVELIHTPGHTTGHVVLLVKPERVLFSGDHWGYSGGEQCGSLFRRFNWYSIDIQMESLNKLKLLDFVHVLPGHGRRMSFKDKAAKDDYIDLTVAATQQDIAESGTGRDIFRKAPQPLSTTN</sequence>
<evidence type="ECO:0000313" key="2">
    <source>
        <dbReference type="EMBL" id="KAK9826279.1"/>
    </source>
</evidence>
<dbReference type="Pfam" id="PF00753">
    <property type="entry name" value="Lactamase_B"/>
    <property type="match status" value="1"/>
</dbReference>
<dbReference type="InterPro" id="IPR036866">
    <property type="entry name" value="RibonucZ/Hydroxyglut_hydro"/>
</dbReference>